<name>A0A6A7B4W2_9PLEO</name>
<dbReference type="PANTHER" id="PTHR42085:SF1">
    <property type="entry name" value="F-BOX DOMAIN-CONTAINING PROTEIN"/>
    <property type="match status" value="1"/>
</dbReference>
<evidence type="ECO:0000313" key="1">
    <source>
        <dbReference type="EMBL" id="KAF2850254.1"/>
    </source>
</evidence>
<reference evidence="1" key="1">
    <citation type="submission" date="2020-01" db="EMBL/GenBank/DDBJ databases">
        <authorList>
            <consortium name="DOE Joint Genome Institute"/>
            <person name="Haridas S."/>
            <person name="Albert R."/>
            <person name="Binder M."/>
            <person name="Bloem J."/>
            <person name="Labutti K."/>
            <person name="Salamov A."/>
            <person name="Andreopoulos B."/>
            <person name="Baker S.E."/>
            <person name="Barry K."/>
            <person name="Bills G."/>
            <person name="Bluhm B.H."/>
            <person name="Cannon C."/>
            <person name="Castanera R."/>
            <person name="Culley D.E."/>
            <person name="Daum C."/>
            <person name="Ezra D."/>
            <person name="Gonzalez J.B."/>
            <person name="Henrissat B."/>
            <person name="Kuo A."/>
            <person name="Liang C."/>
            <person name="Lipzen A."/>
            <person name="Lutzoni F."/>
            <person name="Magnuson J."/>
            <person name="Mondo S."/>
            <person name="Nolan M."/>
            <person name="Ohm R."/>
            <person name="Pangilinan J."/>
            <person name="Park H.-J."/>
            <person name="Ramirez L."/>
            <person name="Alfaro M."/>
            <person name="Sun H."/>
            <person name="Tritt A."/>
            <person name="Yoshinaga Y."/>
            <person name="Zwiers L.-H."/>
            <person name="Turgeon B.G."/>
            <person name="Goodwin S.B."/>
            <person name="Spatafora J.W."/>
            <person name="Crous P.W."/>
            <person name="Grigoriev I.V."/>
        </authorList>
    </citation>
    <scope>NUCLEOTIDE SEQUENCE</scope>
    <source>
        <strain evidence="1">IPT5</strain>
    </source>
</reference>
<evidence type="ECO:0000313" key="2">
    <source>
        <dbReference type="Proteomes" id="UP000799423"/>
    </source>
</evidence>
<dbReference type="AlphaFoldDB" id="A0A6A7B4W2"/>
<sequence length="391" mass="45020">MTSSNARSSSIPRHYHRLTRLERFTVTDAVHLKLKLQAVDAALSRVSEKDCDQVDVSALLDACQSRPFHETVYVNDSEQFYLLVKSISRPDLIPDVYVSAYSAVLQGRPYLNEYKVSDFRKGVDPTFSEIRPLLAQIDAQCETNLETAFGKLETRVKPLPFLQLPAELRLLTYSHLLPREAHLALIYQPHREHKTPRIRLDVLRTNQQVHDEVAQYFYEKRTLFLVAARDKASQTLSNNYLSRFYDMVATMNPKTRHFFKKLEIQVSYLSGQTITLKRYPSISFVADPMRDLFALLPQVQTLVIAFGPTPFIAGENWGIIREKLETVYWLIDCVPPSIDVRWDLTRAFTSRFKVDEGPLRRIVAKRGTVHMGESVSSQLASQRKSLLFERP</sequence>
<gene>
    <name evidence="1" type="ORF">T440DRAFT_109633</name>
</gene>
<protein>
    <submittedName>
        <fullName evidence="1">Uncharacterized protein</fullName>
    </submittedName>
</protein>
<dbReference type="Proteomes" id="UP000799423">
    <property type="component" value="Unassembled WGS sequence"/>
</dbReference>
<organism evidence="1 2">
    <name type="scientific">Plenodomus tracheiphilus IPT5</name>
    <dbReference type="NCBI Taxonomy" id="1408161"/>
    <lineage>
        <taxon>Eukaryota</taxon>
        <taxon>Fungi</taxon>
        <taxon>Dikarya</taxon>
        <taxon>Ascomycota</taxon>
        <taxon>Pezizomycotina</taxon>
        <taxon>Dothideomycetes</taxon>
        <taxon>Pleosporomycetidae</taxon>
        <taxon>Pleosporales</taxon>
        <taxon>Pleosporineae</taxon>
        <taxon>Leptosphaeriaceae</taxon>
        <taxon>Plenodomus</taxon>
    </lineage>
</organism>
<dbReference type="PANTHER" id="PTHR42085">
    <property type="entry name" value="F-BOX DOMAIN-CONTAINING PROTEIN"/>
    <property type="match status" value="1"/>
</dbReference>
<proteinExistence type="predicted"/>
<dbReference type="OrthoDB" id="5372935at2759"/>
<dbReference type="EMBL" id="MU006307">
    <property type="protein sequence ID" value="KAF2850254.1"/>
    <property type="molecule type" value="Genomic_DNA"/>
</dbReference>
<keyword evidence="2" id="KW-1185">Reference proteome</keyword>
<accession>A0A6A7B4W2</accession>
<dbReference type="InterPro" id="IPR038883">
    <property type="entry name" value="AN11006-like"/>
</dbReference>